<keyword evidence="3" id="KW-0032">Aminotransferase</keyword>
<dbReference type="Pfam" id="PF00202">
    <property type="entry name" value="Aminotran_3"/>
    <property type="match status" value="1"/>
</dbReference>
<sequence length="416" mass="45260">MNILEHLESNVRTYSRAFPAIFTNAKGVFMYDDGGKQYIDLFAGAGVINYGHNNPRINGALIEYLQQDGILHSLDMFTSTKVEFVERFNSIILEPRAMKYKLQFCGPTGANAVEAALKLSRKRTGQRGIVAFSNAFHGLSMGALSVTGNQYYRNPLFLNSDDVTFAPYDGYYTEGIDTSLILRQLLTDKSSGLGRPAAIILETVQAEGGINVASVEWLREIERICHEFEILMIVDDIQVGNGRTGDFFSFERSGISPDIIVLSKALGGGMPMSLLLMKPEHDVWEPGEHTGTFRGNNLAFVAGATALRYWKGQNFSRSIKEKGCILGSLLETLMAKYPGLVKEIRGCGLIQGLVIAGDGVASRIAAEAFDRGVVIEVAGARDQVLKFMPPLIIDTGTLREGVAIVSDSLAAVAAEG</sequence>
<gene>
    <name evidence="6" type="ORF">LCGC14_0838650</name>
</gene>
<dbReference type="CDD" id="cd00610">
    <property type="entry name" value="OAT_like"/>
    <property type="match status" value="1"/>
</dbReference>
<dbReference type="PROSITE" id="PS00600">
    <property type="entry name" value="AA_TRANSFER_CLASS_3"/>
    <property type="match status" value="1"/>
</dbReference>
<dbReference type="InterPro" id="IPR049704">
    <property type="entry name" value="Aminotrans_3_PPA_site"/>
</dbReference>
<dbReference type="InterPro" id="IPR012773">
    <property type="entry name" value="Ectoine_EctB"/>
</dbReference>
<dbReference type="PANTHER" id="PTHR43552:SF2">
    <property type="entry name" value="DIAMINOBUTYRATE--2-OXOGLUTARATE TRANSAMINASE"/>
    <property type="match status" value="1"/>
</dbReference>
<comment type="cofactor">
    <cofactor evidence="1">
        <name>pyridoxal 5'-phosphate</name>
        <dbReference type="ChEBI" id="CHEBI:597326"/>
    </cofactor>
</comment>
<evidence type="ECO:0000256" key="5">
    <source>
        <dbReference type="ARBA" id="ARBA00022898"/>
    </source>
</evidence>
<comment type="caution">
    <text evidence="6">The sequence shown here is derived from an EMBL/GenBank/DDBJ whole genome shotgun (WGS) entry which is preliminary data.</text>
</comment>
<dbReference type="PANTHER" id="PTHR43552">
    <property type="entry name" value="DIAMINOBUTYRATE--2-OXOGLUTARATE AMINOTRANSFERASE"/>
    <property type="match status" value="1"/>
</dbReference>
<name>A0A0F9RYG9_9ZZZZ</name>
<dbReference type="GO" id="GO:0019491">
    <property type="term" value="P:ectoine biosynthetic process"/>
    <property type="evidence" value="ECO:0007669"/>
    <property type="project" value="InterPro"/>
</dbReference>
<evidence type="ECO:0000256" key="3">
    <source>
        <dbReference type="ARBA" id="ARBA00022576"/>
    </source>
</evidence>
<evidence type="ECO:0000313" key="6">
    <source>
        <dbReference type="EMBL" id="KKN29976.1"/>
    </source>
</evidence>
<dbReference type="InterPro" id="IPR015421">
    <property type="entry name" value="PyrdxlP-dep_Trfase_major"/>
</dbReference>
<evidence type="ECO:0000256" key="4">
    <source>
        <dbReference type="ARBA" id="ARBA00022679"/>
    </source>
</evidence>
<dbReference type="AlphaFoldDB" id="A0A0F9RYG9"/>
<keyword evidence="4" id="KW-0808">Transferase</keyword>
<dbReference type="InterPro" id="IPR015422">
    <property type="entry name" value="PyrdxlP-dep_Trfase_small"/>
</dbReference>
<keyword evidence="5" id="KW-0663">Pyridoxal phosphate</keyword>
<reference evidence="6" key="1">
    <citation type="journal article" date="2015" name="Nature">
        <title>Complex archaea that bridge the gap between prokaryotes and eukaryotes.</title>
        <authorList>
            <person name="Spang A."/>
            <person name="Saw J.H."/>
            <person name="Jorgensen S.L."/>
            <person name="Zaremba-Niedzwiedzka K."/>
            <person name="Martijn J."/>
            <person name="Lind A.E."/>
            <person name="van Eijk R."/>
            <person name="Schleper C."/>
            <person name="Guy L."/>
            <person name="Ettema T.J."/>
        </authorList>
    </citation>
    <scope>NUCLEOTIDE SEQUENCE</scope>
</reference>
<evidence type="ECO:0000256" key="2">
    <source>
        <dbReference type="ARBA" id="ARBA00008954"/>
    </source>
</evidence>
<evidence type="ECO:0008006" key="7">
    <source>
        <dbReference type="Google" id="ProtNLM"/>
    </source>
</evidence>
<dbReference type="PIRSF" id="PIRSF000521">
    <property type="entry name" value="Transaminase_4ab_Lys_Orn"/>
    <property type="match status" value="1"/>
</dbReference>
<dbReference type="Gene3D" id="3.40.640.10">
    <property type="entry name" value="Type I PLP-dependent aspartate aminotransferase-like (Major domain)"/>
    <property type="match status" value="1"/>
</dbReference>
<organism evidence="6">
    <name type="scientific">marine sediment metagenome</name>
    <dbReference type="NCBI Taxonomy" id="412755"/>
    <lineage>
        <taxon>unclassified sequences</taxon>
        <taxon>metagenomes</taxon>
        <taxon>ecological metagenomes</taxon>
    </lineage>
</organism>
<dbReference type="GO" id="GO:0030170">
    <property type="term" value="F:pyridoxal phosphate binding"/>
    <property type="evidence" value="ECO:0007669"/>
    <property type="project" value="InterPro"/>
</dbReference>
<evidence type="ECO:0000256" key="1">
    <source>
        <dbReference type="ARBA" id="ARBA00001933"/>
    </source>
</evidence>
<proteinExistence type="inferred from homology"/>
<dbReference type="FunFam" id="3.40.640.10:FF:000004">
    <property type="entry name" value="Acetylornithine aminotransferase"/>
    <property type="match status" value="1"/>
</dbReference>
<dbReference type="GO" id="GO:0047307">
    <property type="term" value="F:diaminobutyrate-pyruvate transaminase activity"/>
    <property type="evidence" value="ECO:0007669"/>
    <property type="project" value="InterPro"/>
</dbReference>
<dbReference type="InterPro" id="IPR015424">
    <property type="entry name" value="PyrdxlP-dep_Trfase"/>
</dbReference>
<accession>A0A0F9RYG9</accession>
<comment type="similarity">
    <text evidence="2">Belongs to the class-III pyridoxal-phosphate-dependent aminotransferase family.</text>
</comment>
<dbReference type="InterPro" id="IPR005814">
    <property type="entry name" value="Aminotrans_3"/>
</dbReference>
<dbReference type="EMBL" id="LAZR01002444">
    <property type="protein sequence ID" value="KKN29976.1"/>
    <property type="molecule type" value="Genomic_DNA"/>
</dbReference>
<protein>
    <recommendedName>
        <fullName evidence="7">Diaminobutyrate--2-oxoglutarate transaminase</fullName>
    </recommendedName>
</protein>
<dbReference type="NCBIfam" id="TIGR00709">
    <property type="entry name" value="dat"/>
    <property type="match status" value="1"/>
</dbReference>
<dbReference type="Gene3D" id="3.90.1150.10">
    <property type="entry name" value="Aspartate Aminotransferase, domain 1"/>
    <property type="match status" value="1"/>
</dbReference>
<dbReference type="InterPro" id="IPR004637">
    <property type="entry name" value="Dat"/>
</dbReference>
<dbReference type="NCBIfam" id="TIGR02407">
    <property type="entry name" value="ectoine_ectB"/>
    <property type="match status" value="1"/>
</dbReference>
<dbReference type="SUPFAM" id="SSF53383">
    <property type="entry name" value="PLP-dependent transferases"/>
    <property type="match status" value="1"/>
</dbReference>
<dbReference type="NCBIfam" id="NF006733">
    <property type="entry name" value="PRK09264.1"/>
    <property type="match status" value="1"/>
</dbReference>